<feature type="signal peptide" evidence="1">
    <location>
        <begin position="1"/>
        <end position="25"/>
    </location>
</feature>
<feature type="chain" id="PRO_5047350545" evidence="1">
    <location>
        <begin position="26"/>
        <end position="96"/>
    </location>
</feature>
<organism evidence="2 3">
    <name type="scientific">Bradyrhizobium ontarionense</name>
    <dbReference type="NCBI Taxonomy" id="2898149"/>
    <lineage>
        <taxon>Bacteria</taxon>
        <taxon>Pseudomonadati</taxon>
        <taxon>Pseudomonadota</taxon>
        <taxon>Alphaproteobacteria</taxon>
        <taxon>Hyphomicrobiales</taxon>
        <taxon>Nitrobacteraceae</taxon>
        <taxon>Bradyrhizobium</taxon>
    </lineage>
</organism>
<reference evidence="2" key="1">
    <citation type="journal article" date="2024" name="Antonie Van Leeuwenhoek">
        <title>Bradyrhizobium ontarionense sp. nov., a novel bacterial symbiont isolated from Aeschynomene indica (Indian jointvetch), harbours photosynthesis, nitrogen fixation and nitrous oxide (N2O) reductase genes.</title>
        <authorList>
            <person name="Bromfield E.S.P."/>
            <person name="Cloutier S."/>
        </authorList>
    </citation>
    <scope>NUCLEOTIDE SEQUENCE</scope>
    <source>
        <strain evidence="2">A19</strain>
    </source>
</reference>
<sequence>MLRVVFPFVTFIAVSLCLLSQSALAGNRAAAESCAAKLAPVARQIYDVSAPAIGPDSVVKDVIVERVRPLVMAGKFDRDTARTNATPAGECLVLLK</sequence>
<keyword evidence="3" id="KW-1185">Reference proteome</keyword>
<gene>
    <name evidence="2" type="ORF">LQG66_33570</name>
</gene>
<dbReference type="Proteomes" id="UP001431010">
    <property type="component" value="Chromosome"/>
</dbReference>
<name>A0ABY3RBB6_9BRAD</name>
<dbReference type="RefSeq" id="WP_231320080.1">
    <property type="nucleotide sequence ID" value="NZ_CP088156.1"/>
</dbReference>
<evidence type="ECO:0000313" key="2">
    <source>
        <dbReference type="EMBL" id="UFZ04068.1"/>
    </source>
</evidence>
<proteinExistence type="predicted"/>
<protein>
    <submittedName>
        <fullName evidence="2">Uncharacterized protein</fullName>
    </submittedName>
</protein>
<evidence type="ECO:0000313" key="3">
    <source>
        <dbReference type="Proteomes" id="UP001431010"/>
    </source>
</evidence>
<evidence type="ECO:0000256" key="1">
    <source>
        <dbReference type="SAM" id="SignalP"/>
    </source>
</evidence>
<accession>A0ABY3RBB6</accession>
<keyword evidence="1" id="KW-0732">Signal</keyword>
<dbReference type="EMBL" id="CP088156">
    <property type="protein sequence ID" value="UFZ04068.1"/>
    <property type="molecule type" value="Genomic_DNA"/>
</dbReference>